<comment type="caution">
    <text evidence="1">The sequence shown here is derived from an EMBL/GenBank/DDBJ whole genome shotgun (WGS) entry which is preliminary data.</text>
</comment>
<evidence type="ECO:0000313" key="2">
    <source>
        <dbReference type="Proteomes" id="UP000886998"/>
    </source>
</evidence>
<name>A0A8X7BSI9_9ARAC</name>
<evidence type="ECO:0000313" key="1">
    <source>
        <dbReference type="EMBL" id="GFY42225.1"/>
    </source>
</evidence>
<protein>
    <submittedName>
        <fullName evidence="1">Uncharacterized protein</fullName>
    </submittedName>
</protein>
<organism evidence="1 2">
    <name type="scientific">Trichonephila inaurata madagascariensis</name>
    <dbReference type="NCBI Taxonomy" id="2747483"/>
    <lineage>
        <taxon>Eukaryota</taxon>
        <taxon>Metazoa</taxon>
        <taxon>Ecdysozoa</taxon>
        <taxon>Arthropoda</taxon>
        <taxon>Chelicerata</taxon>
        <taxon>Arachnida</taxon>
        <taxon>Araneae</taxon>
        <taxon>Araneomorphae</taxon>
        <taxon>Entelegynae</taxon>
        <taxon>Araneoidea</taxon>
        <taxon>Nephilidae</taxon>
        <taxon>Trichonephila</taxon>
        <taxon>Trichonephila inaurata</taxon>
    </lineage>
</organism>
<dbReference type="Proteomes" id="UP000886998">
    <property type="component" value="Unassembled WGS sequence"/>
</dbReference>
<sequence length="90" mass="10035">MEVASVIVIPLQIQVDHRVSQVLLKMGRFQRNIKCETRAVAKSSYGVTCYILLGYGTPGSMFSVQVSGDEDVILVSEEMVKFMDEDGFSR</sequence>
<gene>
    <name evidence="1" type="ORF">TNIN_476921</name>
</gene>
<dbReference type="EMBL" id="BMAV01002964">
    <property type="protein sequence ID" value="GFY42225.1"/>
    <property type="molecule type" value="Genomic_DNA"/>
</dbReference>
<proteinExistence type="predicted"/>
<accession>A0A8X7BSI9</accession>
<reference evidence="1" key="1">
    <citation type="submission" date="2020-08" db="EMBL/GenBank/DDBJ databases">
        <title>Multicomponent nature underlies the extraordinary mechanical properties of spider dragline silk.</title>
        <authorList>
            <person name="Kono N."/>
            <person name="Nakamura H."/>
            <person name="Mori M."/>
            <person name="Yoshida Y."/>
            <person name="Ohtoshi R."/>
            <person name="Malay A.D."/>
            <person name="Moran D.A.P."/>
            <person name="Tomita M."/>
            <person name="Numata K."/>
            <person name="Arakawa K."/>
        </authorList>
    </citation>
    <scope>NUCLEOTIDE SEQUENCE</scope>
</reference>
<keyword evidence="2" id="KW-1185">Reference proteome</keyword>
<dbReference type="OrthoDB" id="10469301at2759"/>
<dbReference type="AlphaFoldDB" id="A0A8X7BSI9"/>